<accession>A0A7R9D498</accession>
<organism evidence="1">
    <name type="scientific">Timema poppense</name>
    <name type="common">Walking stick</name>
    <dbReference type="NCBI Taxonomy" id="170557"/>
    <lineage>
        <taxon>Eukaryota</taxon>
        <taxon>Metazoa</taxon>
        <taxon>Ecdysozoa</taxon>
        <taxon>Arthropoda</taxon>
        <taxon>Hexapoda</taxon>
        <taxon>Insecta</taxon>
        <taxon>Pterygota</taxon>
        <taxon>Neoptera</taxon>
        <taxon>Polyneoptera</taxon>
        <taxon>Phasmatodea</taxon>
        <taxon>Timematodea</taxon>
        <taxon>Timematoidea</taxon>
        <taxon>Timematidae</taxon>
        <taxon>Timema</taxon>
    </lineage>
</organism>
<sequence length="321" mass="34416">MVGVTKIDTVFGNQPQITYVDDQRVSVRSKAVAYAGLRNIGASPNYGRGARAPTTPPGVLAQDNAGTNIPEFLLECYSDPSLYNRNNRLPMTMTNFIELIRKFELKKEPAMDIKMLTHTLLHSYPLVTCRGIALQPQPKKGLQAPSVLEIPLGKERGQMKLGGEGIFRLRFQGVPPHKDGAHNLSSFRNVSGLEGRSVMSFLVTFVWVCVRSAVCPFPLPTRCARLAAHGLIAPGTLGCVARLLTLVSDLRPCASALHKMLALGVKAFISLVDLYSVSGTTSAASAATSVPEEIAIPTSACARAGESLTPSPTITTRSPCS</sequence>
<dbReference type="AlphaFoldDB" id="A0A7R9D498"/>
<dbReference type="EMBL" id="OD003052">
    <property type="protein sequence ID" value="CAD7406928.1"/>
    <property type="molecule type" value="Genomic_DNA"/>
</dbReference>
<name>A0A7R9D498_TIMPO</name>
<gene>
    <name evidence="1" type="ORF">TPSB3V08_LOCUS5649</name>
</gene>
<reference evidence="1" key="1">
    <citation type="submission" date="2020-11" db="EMBL/GenBank/DDBJ databases">
        <authorList>
            <person name="Tran Van P."/>
        </authorList>
    </citation>
    <scope>NUCLEOTIDE SEQUENCE</scope>
</reference>
<proteinExistence type="predicted"/>
<protein>
    <submittedName>
        <fullName evidence="1">Uncharacterized protein</fullName>
    </submittedName>
</protein>
<evidence type="ECO:0000313" key="1">
    <source>
        <dbReference type="EMBL" id="CAD7406928.1"/>
    </source>
</evidence>